<dbReference type="InterPro" id="IPR053164">
    <property type="entry name" value="IS1016-like_transposase"/>
</dbReference>
<dbReference type="PANTHER" id="PTHR47163:SF2">
    <property type="entry name" value="SI:DKEY-17M8.2"/>
    <property type="match status" value="1"/>
</dbReference>
<dbReference type="InterPro" id="IPR024445">
    <property type="entry name" value="Tnp_ISXO2-like"/>
</dbReference>
<comment type="caution">
    <text evidence="2">The sequence shown here is derived from an EMBL/GenBank/DDBJ whole genome shotgun (WGS) entry which is preliminary data.</text>
</comment>
<dbReference type="RefSeq" id="WP_117829908.1">
    <property type="nucleotide sequence ID" value="NZ_JAHPXN010000011.1"/>
</dbReference>
<proteinExistence type="predicted"/>
<feature type="domain" description="ISXO2-like transposase" evidence="1">
    <location>
        <begin position="126"/>
        <end position="281"/>
    </location>
</feature>
<organism evidence="2 3">
    <name type="scientific">Phocaeicola vulgatus</name>
    <name type="common">Bacteroides vulgatus</name>
    <dbReference type="NCBI Taxonomy" id="821"/>
    <lineage>
        <taxon>Bacteria</taxon>
        <taxon>Pseudomonadati</taxon>
        <taxon>Bacteroidota</taxon>
        <taxon>Bacteroidia</taxon>
        <taxon>Bacteroidales</taxon>
        <taxon>Bacteroidaceae</taxon>
        <taxon>Phocaeicola</taxon>
    </lineage>
</organism>
<name>A0A1Q6J710_PHOVU</name>
<dbReference type="SMART" id="SM01126">
    <property type="entry name" value="DDE_Tnp_IS1595"/>
    <property type="match status" value="1"/>
</dbReference>
<dbReference type="NCBIfam" id="NF033547">
    <property type="entry name" value="transpos_IS1595"/>
    <property type="match status" value="1"/>
</dbReference>
<protein>
    <submittedName>
        <fullName evidence="2">IS1595 family transposase</fullName>
    </submittedName>
</protein>
<gene>
    <name evidence="2" type="ORF">BHV80_09545</name>
</gene>
<dbReference type="PANTHER" id="PTHR47163">
    <property type="entry name" value="DDE_TNP_IS1595 DOMAIN-CONTAINING PROTEIN"/>
    <property type="match status" value="1"/>
</dbReference>
<dbReference type="EMBL" id="MNQV01000180">
    <property type="protein sequence ID" value="OKZ48821.1"/>
    <property type="molecule type" value="Genomic_DNA"/>
</dbReference>
<sequence length="307" mass="36276">MKKSMNFLEFIQIVKDENACYDLYEQWKWGDKVVSPFDPTSKVYKCKNHKYKCKNTNRYFTVKTGTCFANSKIPFTKWFYVMWLFAQGKRGISSYQVSRDIDVSQKTAWRMLHKIRKAMTGENDYYLEGEVEIDESFAGGKNANRHKDKKVERCQERSFKDKVPVFGLIGRNGDLVAKVVSGTGSSKLLPIIRKYVEEGSTIYTDGWDYGEVSEMYNQISVDHGHKYYGITYYNDNKETVMITTNTIENAWSVFKRIYATYYHISKKYMQRYVDEFVFRFNTRKLSDSDRFRLLLQYLDIGDYRYAG</sequence>
<evidence type="ECO:0000259" key="1">
    <source>
        <dbReference type="SMART" id="SM01126"/>
    </source>
</evidence>
<dbReference type="AlphaFoldDB" id="A0A1Q6J710"/>
<dbReference type="Pfam" id="PF12762">
    <property type="entry name" value="DDE_Tnp_IS1595"/>
    <property type="match status" value="1"/>
</dbReference>
<evidence type="ECO:0000313" key="2">
    <source>
        <dbReference type="EMBL" id="OKZ48821.1"/>
    </source>
</evidence>
<accession>A0A1Q6J710</accession>
<dbReference type="Proteomes" id="UP000186631">
    <property type="component" value="Unassembled WGS sequence"/>
</dbReference>
<evidence type="ECO:0000313" key="3">
    <source>
        <dbReference type="Proteomes" id="UP000186631"/>
    </source>
</evidence>
<reference evidence="2 3" key="1">
    <citation type="journal article" date="2016" name="Nat. Biotechnol.">
        <title>Measurement of bacterial replication rates in microbial communities.</title>
        <authorList>
            <person name="Brown C.T."/>
            <person name="Olm M.R."/>
            <person name="Thomas B.C."/>
            <person name="Banfield J.F."/>
        </authorList>
    </citation>
    <scope>NUCLEOTIDE SEQUENCE [LARGE SCALE GENOMIC DNA]</scope>
    <source>
        <strain evidence="2">42_262</strain>
    </source>
</reference>